<dbReference type="Proteomes" id="UP000651668">
    <property type="component" value="Unassembled WGS sequence"/>
</dbReference>
<gene>
    <name evidence="1" type="ORF">GCM10011387_05830</name>
</gene>
<dbReference type="EMBL" id="BMIL01000002">
    <property type="protein sequence ID" value="GGC55089.1"/>
    <property type="molecule type" value="Genomic_DNA"/>
</dbReference>
<accession>A0A916X9Q4</accession>
<keyword evidence="2" id="KW-1185">Reference proteome</keyword>
<sequence length="216" mass="23825">MQASAQSNFYKLSVGAGAGATIGFGDLRKQVLSPAVYGSGDFYFTPYVSLGVEGQLGRIKGGDTTSSYANFNNKYKAGMLQAKVSAGAFMNHTYRHTTLKKLVRGIYVGTGIGLLRNNITERYPEVNRNPKIDQGKRASWDAFLPLNAGINYGISEKNGYERFVINANFQGNLTFGEGMDGFDQNPLFVKNTHRDIYTFTSIGIKYKFGPVGYFKR</sequence>
<reference evidence="1" key="2">
    <citation type="submission" date="2020-09" db="EMBL/GenBank/DDBJ databases">
        <authorList>
            <person name="Sun Q."/>
            <person name="Zhou Y."/>
        </authorList>
    </citation>
    <scope>NUCLEOTIDE SEQUENCE</scope>
    <source>
        <strain evidence="1">CGMCC 1.15343</strain>
    </source>
</reference>
<name>A0A916X9Q4_9SPHI</name>
<organism evidence="1 2">
    <name type="scientific">Pedobacter quisquiliarum</name>
    <dbReference type="NCBI Taxonomy" id="1834438"/>
    <lineage>
        <taxon>Bacteria</taxon>
        <taxon>Pseudomonadati</taxon>
        <taxon>Bacteroidota</taxon>
        <taxon>Sphingobacteriia</taxon>
        <taxon>Sphingobacteriales</taxon>
        <taxon>Sphingobacteriaceae</taxon>
        <taxon>Pedobacter</taxon>
    </lineage>
</organism>
<comment type="caution">
    <text evidence="1">The sequence shown here is derived from an EMBL/GenBank/DDBJ whole genome shotgun (WGS) entry which is preliminary data.</text>
</comment>
<proteinExistence type="predicted"/>
<dbReference type="AlphaFoldDB" id="A0A916X9Q4"/>
<evidence type="ECO:0000313" key="1">
    <source>
        <dbReference type="EMBL" id="GGC55089.1"/>
    </source>
</evidence>
<evidence type="ECO:0000313" key="2">
    <source>
        <dbReference type="Proteomes" id="UP000651668"/>
    </source>
</evidence>
<reference evidence="1" key="1">
    <citation type="journal article" date="2014" name="Int. J. Syst. Evol. Microbiol.">
        <title>Complete genome sequence of Corynebacterium casei LMG S-19264T (=DSM 44701T), isolated from a smear-ripened cheese.</title>
        <authorList>
            <consortium name="US DOE Joint Genome Institute (JGI-PGF)"/>
            <person name="Walter F."/>
            <person name="Albersmeier A."/>
            <person name="Kalinowski J."/>
            <person name="Ruckert C."/>
        </authorList>
    </citation>
    <scope>NUCLEOTIDE SEQUENCE</scope>
    <source>
        <strain evidence="1">CGMCC 1.15343</strain>
    </source>
</reference>
<evidence type="ECO:0008006" key="3">
    <source>
        <dbReference type="Google" id="ProtNLM"/>
    </source>
</evidence>
<protein>
    <recommendedName>
        <fullName evidence="3">Outer membrane protein beta-barrel domain-containing protein</fullName>
    </recommendedName>
</protein>